<feature type="domain" description="HTH luxR-type" evidence="4">
    <location>
        <begin position="142"/>
        <end position="207"/>
    </location>
</feature>
<dbReference type="PRINTS" id="PR00038">
    <property type="entry name" value="HTHLUXR"/>
</dbReference>
<evidence type="ECO:0000313" key="6">
    <source>
        <dbReference type="EMBL" id="SDO35420.1"/>
    </source>
</evidence>
<dbReference type="SMART" id="SM00448">
    <property type="entry name" value="REC"/>
    <property type="match status" value="1"/>
</dbReference>
<protein>
    <submittedName>
        <fullName evidence="6">Two-component system, NarL family, captular synthesis response regulator RcsB</fullName>
    </submittedName>
</protein>
<dbReference type="Gene3D" id="1.10.10.10">
    <property type="entry name" value="Winged helix-like DNA-binding domain superfamily/Winged helix DNA-binding domain"/>
    <property type="match status" value="1"/>
</dbReference>
<dbReference type="PANTHER" id="PTHR43214">
    <property type="entry name" value="TWO-COMPONENT RESPONSE REGULATOR"/>
    <property type="match status" value="1"/>
</dbReference>
<proteinExistence type="predicted"/>
<evidence type="ECO:0000256" key="2">
    <source>
        <dbReference type="ARBA" id="ARBA00023125"/>
    </source>
</evidence>
<reference evidence="7" key="1">
    <citation type="submission" date="2016-10" db="EMBL/GenBank/DDBJ databases">
        <authorList>
            <person name="Varghese N."/>
            <person name="Submissions S."/>
        </authorList>
    </citation>
    <scope>NUCLEOTIDE SEQUENCE [LARGE SCALE GENOMIC DNA]</scope>
    <source>
        <strain evidence="7">JCM 21621</strain>
    </source>
</reference>
<dbReference type="PROSITE" id="PS50043">
    <property type="entry name" value="HTH_LUXR_2"/>
    <property type="match status" value="1"/>
</dbReference>
<dbReference type="CDD" id="cd06170">
    <property type="entry name" value="LuxR_C_like"/>
    <property type="match status" value="1"/>
</dbReference>
<dbReference type="Gene3D" id="3.40.50.2300">
    <property type="match status" value="1"/>
</dbReference>
<keyword evidence="2" id="KW-0238">DNA-binding</keyword>
<dbReference type="InterPro" id="IPR000792">
    <property type="entry name" value="Tscrpt_reg_LuxR_C"/>
</dbReference>
<dbReference type="SMART" id="SM00421">
    <property type="entry name" value="HTH_LUXR"/>
    <property type="match status" value="1"/>
</dbReference>
<keyword evidence="7" id="KW-1185">Reference proteome</keyword>
<dbReference type="Pfam" id="PF00196">
    <property type="entry name" value="GerE"/>
    <property type="match status" value="1"/>
</dbReference>
<dbReference type="InterPro" id="IPR058245">
    <property type="entry name" value="NreC/VraR/RcsB-like_REC"/>
</dbReference>
<dbReference type="SUPFAM" id="SSF52172">
    <property type="entry name" value="CheY-like"/>
    <property type="match status" value="1"/>
</dbReference>
<dbReference type="Pfam" id="PF00072">
    <property type="entry name" value="Response_reg"/>
    <property type="match status" value="1"/>
</dbReference>
<dbReference type="GO" id="GO:0000160">
    <property type="term" value="P:phosphorelay signal transduction system"/>
    <property type="evidence" value="ECO:0007669"/>
    <property type="project" value="InterPro"/>
</dbReference>
<evidence type="ECO:0000256" key="1">
    <source>
        <dbReference type="ARBA" id="ARBA00022553"/>
    </source>
</evidence>
<dbReference type="CDD" id="cd17535">
    <property type="entry name" value="REC_NarL-like"/>
    <property type="match status" value="1"/>
</dbReference>
<evidence type="ECO:0000259" key="5">
    <source>
        <dbReference type="PROSITE" id="PS50110"/>
    </source>
</evidence>
<sequence>MTIRVVVADDHPVVIFGVRQILKSSRHISVVAEAADPKMLMEQLESASCDVLITDFSMPGSIPDGLVMLRNIRSAYPKLRVIVLTMLENPGLQLSMLKAGALTVLNKRNELSKLPQVITAAYEGRYSRSNRAAEPPGGDGAGSEVATLVTPRELEVVRLYVNGMTMTDIAQHLNRSIKTVSTQKISAIRKLGLGGEAELFAYASKHGLMEA</sequence>
<dbReference type="EMBL" id="FNIJ01000010">
    <property type="protein sequence ID" value="SDO35420.1"/>
    <property type="molecule type" value="Genomic_DNA"/>
</dbReference>
<organism evidence="6 7">
    <name type="scientific">Pseudomonas jinjuensis</name>
    <dbReference type="NCBI Taxonomy" id="198616"/>
    <lineage>
        <taxon>Bacteria</taxon>
        <taxon>Pseudomonadati</taxon>
        <taxon>Pseudomonadota</taxon>
        <taxon>Gammaproteobacteria</taxon>
        <taxon>Pseudomonadales</taxon>
        <taxon>Pseudomonadaceae</taxon>
        <taxon>Pseudomonas</taxon>
    </lineage>
</organism>
<feature type="domain" description="Response regulatory" evidence="5">
    <location>
        <begin position="4"/>
        <end position="122"/>
    </location>
</feature>
<dbReference type="InterPro" id="IPR001789">
    <property type="entry name" value="Sig_transdc_resp-reg_receiver"/>
</dbReference>
<feature type="modified residue" description="4-aspartylphosphate" evidence="3">
    <location>
        <position position="55"/>
    </location>
</feature>
<dbReference type="InterPro" id="IPR016032">
    <property type="entry name" value="Sig_transdc_resp-reg_C-effctor"/>
</dbReference>
<accession>A0A1H0IW36</accession>
<dbReference type="Proteomes" id="UP000242957">
    <property type="component" value="Unassembled WGS sequence"/>
</dbReference>
<dbReference type="RefSeq" id="WP_084314965.1">
    <property type="nucleotide sequence ID" value="NZ_FNIJ01000010.1"/>
</dbReference>
<dbReference type="GO" id="GO:0006355">
    <property type="term" value="P:regulation of DNA-templated transcription"/>
    <property type="evidence" value="ECO:0007669"/>
    <property type="project" value="InterPro"/>
</dbReference>
<evidence type="ECO:0000259" key="4">
    <source>
        <dbReference type="PROSITE" id="PS50043"/>
    </source>
</evidence>
<dbReference type="GO" id="GO:0003677">
    <property type="term" value="F:DNA binding"/>
    <property type="evidence" value="ECO:0007669"/>
    <property type="project" value="UniProtKB-KW"/>
</dbReference>
<dbReference type="SUPFAM" id="SSF46894">
    <property type="entry name" value="C-terminal effector domain of the bipartite response regulators"/>
    <property type="match status" value="1"/>
</dbReference>
<name>A0A1H0IW36_9PSED</name>
<dbReference type="AlphaFoldDB" id="A0A1H0IW36"/>
<gene>
    <name evidence="6" type="ORF">SAMN05216193_110153</name>
</gene>
<keyword evidence="1 3" id="KW-0597">Phosphoprotein</keyword>
<dbReference type="InterPro" id="IPR039420">
    <property type="entry name" value="WalR-like"/>
</dbReference>
<dbReference type="InterPro" id="IPR011006">
    <property type="entry name" value="CheY-like_superfamily"/>
</dbReference>
<dbReference type="PANTHER" id="PTHR43214:SF17">
    <property type="entry name" value="TRANSCRIPTIONAL REGULATORY PROTEIN RCSB"/>
    <property type="match status" value="1"/>
</dbReference>
<evidence type="ECO:0000256" key="3">
    <source>
        <dbReference type="PROSITE-ProRule" id="PRU00169"/>
    </source>
</evidence>
<dbReference type="PROSITE" id="PS50110">
    <property type="entry name" value="RESPONSE_REGULATORY"/>
    <property type="match status" value="1"/>
</dbReference>
<dbReference type="OrthoDB" id="4313922at2"/>
<dbReference type="STRING" id="198616.SAMN05216193_110153"/>
<dbReference type="InterPro" id="IPR036388">
    <property type="entry name" value="WH-like_DNA-bd_sf"/>
</dbReference>
<evidence type="ECO:0000313" key="7">
    <source>
        <dbReference type="Proteomes" id="UP000242957"/>
    </source>
</evidence>